<name>A0A7W8UD76_9HYPH</name>
<accession>A0A7W8UD76</accession>
<dbReference type="RefSeq" id="WP_154663341.1">
    <property type="nucleotide sequence ID" value="NZ_JACHBK010000006.1"/>
</dbReference>
<evidence type="ECO:0000313" key="1">
    <source>
        <dbReference type="EMBL" id="MBB5536322.1"/>
    </source>
</evidence>
<protein>
    <submittedName>
        <fullName evidence="1">Cytolysin (Calcineurin-like family phosphatase)</fullName>
    </submittedName>
</protein>
<dbReference type="EMBL" id="JACHBK010000006">
    <property type="protein sequence ID" value="MBB5536322.1"/>
    <property type="molecule type" value="Genomic_DNA"/>
</dbReference>
<dbReference type="AlphaFoldDB" id="A0A7W8UD76"/>
<keyword evidence="2" id="KW-1185">Reference proteome</keyword>
<dbReference type="Proteomes" id="UP000585507">
    <property type="component" value="Unassembled WGS sequence"/>
</dbReference>
<evidence type="ECO:0000313" key="2">
    <source>
        <dbReference type="Proteomes" id="UP000585507"/>
    </source>
</evidence>
<proteinExistence type="predicted"/>
<gene>
    <name evidence="1" type="ORF">GGD55_003029</name>
</gene>
<reference evidence="1 2" key="1">
    <citation type="submission" date="2020-08" db="EMBL/GenBank/DDBJ databases">
        <title>Genomic Encyclopedia of Type Strains, Phase IV (KMG-V): Genome sequencing to study the core and pangenomes of soil and plant-associated prokaryotes.</title>
        <authorList>
            <person name="Whitman W."/>
        </authorList>
    </citation>
    <scope>NUCLEOTIDE SEQUENCE [LARGE SCALE GENOMIC DNA]</scope>
    <source>
        <strain evidence="1 2">SEMIA 4084</strain>
    </source>
</reference>
<comment type="caution">
    <text evidence="1">The sequence shown here is derived from an EMBL/GenBank/DDBJ whole genome shotgun (WGS) entry which is preliminary data.</text>
</comment>
<organism evidence="1 2">
    <name type="scientific">Rhizobium giardinii</name>
    <dbReference type="NCBI Taxonomy" id="56731"/>
    <lineage>
        <taxon>Bacteria</taxon>
        <taxon>Pseudomonadati</taxon>
        <taxon>Pseudomonadota</taxon>
        <taxon>Alphaproteobacteria</taxon>
        <taxon>Hyphomicrobiales</taxon>
        <taxon>Rhizobiaceae</taxon>
        <taxon>Rhizobium/Agrobacterium group</taxon>
        <taxon>Rhizobium</taxon>
    </lineage>
</organism>
<sequence>MTTFKRVLRCFNYHETERPARMMAARVGGKPEDVIRAALEPAIILRSRRGPELSMIFGGSSLSNIELSSRSMLLRRVRQQRLMADVVKVALKGHADLATVPHTRSPKTIRRIFSSRPQLHKDIEPWH</sequence>